<dbReference type="AlphaFoldDB" id="A0AAW1C089"/>
<proteinExistence type="predicted"/>
<organism evidence="1 2">
    <name type="scientific">Crotalus adamanteus</name>
    <name type="common">Eastern diamondback rattlesnake</name>
    <dbReference type="NCBI Taxonomy" id="8729"/>
    <lineage>
        <taxon>Eukaryota</taxon>
        <taxon>Metazoa</taxon>
        <taxon>Chordata</taxon>
        <taxon>Craniata</taxon>
        <taxon>Vertebrata</taxon>
        <taxon>Euteleostomi</taxon>
        <taxon>Lepidosauria</taxon>
        <taxon>Squamata</taxon>
        <taxon>Bifurcata</taxon>
        <taxon>Unidentata</taxon>
        <taxon>Episquamata</taxon>
        <taxon>Toxicofera</taxon>
        <taxon>Serpentes</taxon>
        <taxon>Colubroidea</taxon>
        <taxon>Viperidae</taxon>
        <taxon>Crotalinae</taxon>
        <taxon>Crotalus</taxon>
    </lineage>
</organism>
<keyword evidence="2" id="KW-1185">Reference proteome</keyword>
<comment type="caution">
    <text evidence="1">The sequence shown here is derived from an EMBL/GenBank/DDBJ whole genome shotgun (WGS) entry which is preliminary data.</text>
</comment>
<reference evidence="1 2" key="1">
    <citation type="journal article" date="2024" name="Proc. Natl. Acad. Sci. U.S.A.">
        <title>The genetic regulatory architecture and epigenomic basis for age-related changes in rattlesnake venom.</title>
        <authorList>
            <person name="Hogan M.P."/>
            <person name="Holding M.L."/>
            <person name="Nystrom G.S."/>
            <person name="Colston T.J."/>
            <person name="Bartlett D.A."/>
            <person name="Mason A.J."/>
            <person name="Ellsworth S.A."/>
            <person name="Rautsaw R.M."/>
            <person name="Lawrence K.C."/>
            <person name="Strickland J.L."/>
            <person name="He B."/>
            <person name="Fraser P."/>
            <person name="Margres M.J."/>
            <person name="Gilbert D.M."/>
            <person name="Gibbs H.L."/>
            <person name="Parkinson C.L."/>
            <person name="Rokyta D.R."/>
        </authorList>
    </citation>
    <scope>NUCLEOTIDE SEQUENCE [LARGE SCALE GENOMIC DNA]</scope>
    <source>
        <strain evidence="1">DRR0105</strain>
    </source>
</reference>
<evidence type="ECO:0000313" key="1">
    <source>
        <dbReference type="EMBL" id="KAK9407130.1"/>
    </source>
</evidence>
<evidence type="ECO:0000313" key="2">
    <source>
        <dbReference type="Proteomes" id="UP001474421"/>
    </source>
</evidence>
<dbReference type="Proteomes" id="UP001474421">
    <property type="component" value="Unassembled WGS sequence"/>
</dbReference>
<protein>
    <submittedName>
        <fullName evidence="1">RNA-binding motif single-stranded-interacting protein 2</fullName>
    </submittedName>
</protein>
<name>A0AAW1C089_CROAD</name>
<accession>A0AAW1C089</accession>
<gene>
    <name evidence="1" type="ORF">NXF25_005904</name>
</gene>
<dbReference type="EMBL" id="JAOTOJ010000002">
    <property type="protein sequence ID" value="KAK9407130.1"/>
    <property type="molecule type" value="Genomic_DNA"/>
</dbReference>
<sequence length="188" mass="20217">MQPTGTMLTPTMDHAISIQPTSMMGPLTQQLGHLSLSSAGTYMPAAAAMQGAYIPQYTPVPSSSVAVEENIQQVTTVPPSSSTLSNHFEGDNFLHACQAQVHSASVRSLDQLSWEQVLLLPTGGDCRKPVPIAVNQATKEHRAPCKGMFQLPAPPPRDPSYYARYPFLPQPLIAGCPLRFAIGGDYVQ</sequence>